<feature type="transmembrane region" description="Helical" evidence="7">
    <location>
        <begin position="48"/>
        <end position="72"/>
    </location>
</feature>
<comment type="similarity">
    <text evidence="2 6">Belongs to the ABC-3 integral membrane protein family.</text>
</comment>
<sequence length="290" mass="29949">METLLAPFAYAFFIKGLGVATLAGGLCGLLGVYITLRGMSYIGHGLSHAIFGGFAASSIISINYYLGAGVWGLASALAINKVTRSRRIGADAAIGVITTSSFALGVALLSHYGSRGPSFDAALFGSIIGVSAEDVLALAGITTFAVAVIFLNYRALLFATFDPEVADVSGVRVARTDALLMLVLSLAILATLTVIGVTLVAATLVIPAVVARMLTNRFSRMLWLSTVIGAGCGFVGMNLSYHLDVPSGTMIVLTGAVVFTAVLSLTGGRRLARTARSDNRTDPTPVVAPT</sequence>
<feature type="transmembrane region" description="Helical" evidence="7">
    <location>
        <begin position="12"/>
        <end position="36"/>
    </location>
</feature>
<comment type="subcellular location">
    <subcellularLocation>
        <location evidence="6">Cell membrane</location>
        <topology evidence="6">Multi-pass membrane protein</topology>
    </subcellularLocation>
    <subcellularLocation>
        <location evidence="1">Membrane</location>
        <topology evidence="1">Multi-pass membrane protein</topology>
    </subcellularLocation>
</comment>
<keyword evidence="9" id="KW-1185">Reference proteome</keyword>
<evidence type="ECO:0000256" key="1">
    <source>
        <dbReference type="ARBA" id="ARBA00004141"/>
    </source>
</evidence>
<feature type="transmembrane region" description="Helical" evidence="7">
    <location>
        <begin position="179"/>
        <end position="210"/>
    </location>
</feature>
<evidence type="ECO:0000313" key="8">
    <source>
        <dbReference type="EMBL" id="MDT0276127.1"/>
    </source>
</evidence>
<evidence type="ECO:0000256" key="2">
    <source>
        <dbReference type="ARBA" id="ARBA00008034"/>
    </source>
</evidence>
<proteinExistence type="inferred from homology"/>
<dbReference type="RefSeq" id="WP_311344946.1">
    <property type="nucleotide sequence ID" value="NZ_JAVREI010000005.1"/>
</dbReference>
<keyword evidence="6" id="KW-0813">Transport</keyword>
<evidence type="ECO:0000256" key="6">
    <source>
        <dbReference type="RuleBase" id="RU003943"/>
    </source>
</evidence>
<organism evidence="8 9">
    <name type="scientific">Blastococcus goldschmidtiae</name>
    <dbReference type="NCBI Taxonomy" id="3075546"/>
    <lineage>
        <taxon>Bacteria</taxon>
        <taxon>Bacillati</taxon>
        <taxon>Actinomycetota</taxon>
        <taxon>Actinomycetes</taxon>
        <taxon>Geodermatophilales</taxon>
        <taxon>Geodermatophilaceae</taxon>
        <taxon>Blastococcus</taxon>
    </lineage>
</organism>
<dbReference type="Pfam" id="PF00950">
    <property type="entry name" value="ABC-3"/>
    <property type="match status" value="1"/>
</dbReference>
<feature type="transmembrane region" description="Helical" evidence="7">
    <location>
        <begin position="222"/>
        <end position="241"/>
    </location>
</feature>
<dbReference type="InterPro" id="IPR001626">
    <property type="entry name" value="ABC_TroCD"/>
</dbReference>
<feature type="transmembrane region" description="Helical" evidence="7">
    <location>
        <begin position="247"/>
        <end position="266"/>
    </location>
</feature>
<gene>
    <name evidence="8" type="ORF">RM425_09465</name>
</gene>
<dbReference type="InterPro" id="IPR037294">
    <property type="entry name" value="ABC_BtuC-like"/>
</dbReference>
<feature type="transmembrane region" description="Helical" evidence="7">
    <location>
        <begin position="92"/>
        <end position="114"/>
    </location>
</feature>
<name>A0ABU2K7H4_9ACTN</name>
<dbReference type="PANTHER" id="PTHR30477">
    <property type="entry name" value="ABC-TRANSPORTER METAL-BINDING PROTEIN"/>
    <property type="match status" value="1"/>
</dbReference>
<evidence type="ECO:0000256" key="4">
    <source>
        <dbReference type="ARBA" id="ARBA00022989"/>
    </source>
</evidence>
<evidence type="ECO:0000256" key="5">
    <source>
        <dbReference type="ARBA" id="ARBA00023136"/>
    </source>
</evidence>
<evidence type="ECO:0000313" key="9">
    <source>
        <dbReference type="Proteomes" id="UP001183222"/>
    </source>
</evidence>
<dbReference type="Gene3D" id="1.10.3470.10">
    <property type="entry name" value="ABC transporter involved in vitamin B12 uptake, BtuC"/>
    <property type="match status" value="1"/>
</dbReference>
<evidence type="ECO:0000256" key="3">
    <source>
        <dbReference type="ARBA" id="ARBA00022692"/>
    </source>
</evidence>
<feature type="transmembrane region" description="Helical" evidence="7">
    <location>
        <begin position="135"/>
        <end position="159"/>
    </location>
</feature>
<dbReference type="EMBL" id="JAVREI010000005">
    <property type="protein sequence ID" value="MDT0276127.1"/>
    <property type="molecule type" value="Genomic_DNA"/>
</dbReference>
<keyword evidence="4 7" id="KW-1133">Transmembrane helix</keyword>
<protein>
    <submittedName>
        <fullName evidence="8">Metal ABC transporter permease</fullName>
    </submittedName>
</protein>
<reference evidence="9" key="1">
    <citation type="submission" date="2023-07" db="EMBL/GenBank/DDBJ databases">
        <title>30 novel species of actinomycetes from the DSMZ collection.</title>
        <authorList>
            <person name="Nouioui I."/>
        </authorList>
    </citation>
    <scope>NUCLEOTIDE SEQUENCE [LARGE SCALE GENOMIC DNA]</scope>
    <source>
        <strain evidence="9">DSM 46792</strain>
    </source>
</reference>
<dbReference type="Proteomes" id="UP001183222">
    <property type="component" value="Unassembled WGS sequence"/>
</dbReference>
<accession>A0ABU2K7H4</accession>
<evidence type="ECO:0000256" key="7">
    <source>
        <dbReference type="SAM" id="Phobius"/>
    </source>
</evidence>
<comment type="caution">
    <text evidence="8">The sequence shown here is derived from an EMBL/GenBank/DDBJ whole genome shotgun (WGS) entry which is preliminary data.</text>
</comment>
<dbReference type="PANTHER" id="PTHR30477:SF0">
    <property type="entry name" value="METAL TRANSPORT SYSTEM MEMBRANE PROTEIN TM_0125-RELATED"/>
    <property type="match status" value="1"/>
</dbReference>
<dbReference type="SUPFAM" id="SSF81345">
    <property type="entry name" value="ABC transporter involved in vitamin B12 uptake, BtuC"/>
    <property type="match status" value="1"/>
</dbReference>
<keyword evidence="3 6" id="KW-0812">Transmembrane</keyword>
<keyword evidence="5 7" id="KW-0472">Membrane</keyword>